<dbReference type="SMART" id="SM00220">
    <property type="entry name" value="S_TKc"/>
    <property type="match status" value="1"/>
</dbReference>
<evidence type="ECO:0000313" key="16">
    <source>
        <dbReference type="Proteomes" id="UP000249497"/>
    </source>
</evidence>
<dbReference type="InterPro" id="IPR011009">
    <property type="entry name" value="Kinase-like_dom_sf"/>
</dbReference>
<dbReference type="EMBL" id="KZ824770">
    <property type="protein sequence ID" value="RAH87393.1"/>
    <property type="molecule type" value="Genomic_DNA"/>
</dbReference>
<keyword evidence="7" id="KW-0547">Nucleotide-binding</keyword>
<evidence type="ECO:0000256" key="7">
    <source>
        <dbReference type="ARBA" id="ARBA00022741"/>
    </source>
</evidence>
<dbReference type="PROSITE" id="PS50011">
    <property type="entry name" value="PROTEIN_KINASE_DOM"/>
    <property type="match status" value="1"/>
</dbReference>
<evidence type="ECO:0000259" key="14">
    <source>
        <dbReference type="PROSITE" id="PS50011"/>
    </source>
</evidence>
<dbReference type="GO" id="GO:0010506">
    <property type="term" value="P:regulation of autophagy"/>
    <property type="evidence" value="ECO:0007669"/>
    <property type="project" value="InterPro"/>
</dbReference>
<keyword evidence="16" id="KW-1185">Reference proteome</keyword>
<dbReference type="GeneID" id="37174119"/>
<dbReference type="InterPro" id="IPR045269">
    <property type="entry name" value="Atg1-like"/>
</dbReference>
<proteinExistence type="predicted"/>
<keyword evidence="6" id="KW-0808">Transferase</keyword>
<dbReference type="OrthoDB" id="10252171at2759"/>
<dbReference type="SUPFAM" id="SSF56112">
    <property type="entry name" value="Protein kinase-like (PK-like)"/>
    <property type="match status" value="1"/>
</dbReference>
<name>A0A8T8XGC7_ASPJA</name>
<evidence type="ECO:0000256" key="3">
    <source>
        <dbReference type="ARBA" id="ARBA00018572"/>
    </source>
</evidence>
<feature type="domain" description="Protein kinase" evidence="14">
    <location>
        <begin position="48"/>
        <end position="310"/>
    </location>
</feature>
<evidence type="ECO:0000256" key="4">
    <source>
        <dbReference type="ARBA" id="ARBA00019599"/>
    </source>
</evidence>
<dbReference type="GO" id="GO:0034045">
    <property type="term" value="C:phagophore assembly site membrane"/>
    <property type="evidence" value="ECO:0007669"/>
    <property type="project" value="UniProtKB-SubCell"/>
</dbReference>
<dbReference type="Pfam" id="PF00069">
    <property type="entry name" value="Pkinase"/>
    <property type="match status" value="1"/>
</dbReference>
<keyword evidence="5" id="KW-0723">Serine/threonine-protein kinase</keyword>
<comment type="catalytic activity">
    <reaction evidence="12">
        <text>L-threonyl-[protein] + ATP = O-phospho-L-threonyl-[protein] + ADP + H(+)</text>
        <dbReference type="Rhea" id="RHEA:46608"/>
        <dbReference type="Rhea" id="RHEA-COMP:11060"/>
        <dbReference type="Rhea" id="RHEA-COMP:11605"/>
        <dbReference type="ChEBI" id="CHEBI:15378"/>
        <dbReference type="ChEBI" id="CHEBI:30013"/>
        <dbReference type="ChEBI" id="CHEBI:30616"/>
        <dbReference type="ChEBI" id="CHEBI:61977"/>
        <dbReference type="ChEBI" id="CHEBI:456216"/>
        <dbReference type="EC" id="2.7.11.1"/>
    </reaction>
</comment>
<evidence type="ECO:0000256" key="10">
    <source>
        <dbReference type="ARBA" id="ARBA00023006"/>
    </source>
</evidence>
<gene>
    <name evidence="15" type="ORF">BO86DRAFT_374425</name>
</gene>
<evidence type="ECO:0000256" key="8">
    <source>
        <dbReference type="ARBA" id="ARBA00022777"/>
    </source>
</evidence>
<evidence type="ECO:0000256" key="12">
    <source>
        <dbReference type="ARBA" id="ARBA00047899"/>
    </source>
</evidence>
<accession>A0A8T8XGC7</accession>
<evidence type="ECO:0000256" key="1">
    <source>
        <dbReference type="ARBA" id="ARBA00004623"/>
    </source>
</evidence>
<evidence type="ECO:0000256" key="11">
    <source>
        <dbReference type="ARBA" id="ARBA00030237"/>
    </source>
</evidence>
<evidence type="ECO:0000256" key="9">
    <source>
        <dbReference type="ARBA" id="ARBA00022840"/>
    </source>
</evidence>
<reference evidence="15 16" key="1">
    <citation type="submission" date="2018-02" db="EMBL/GenBank/DDBJ databases">
        <title>The genomes of Aspergillus section Nigri reveals drivers in fungal speciation.</title>
        <authorList>
            <consortium name="DOE Joint Genome Institute"/>
            <person name="Vesth T.C."/>
            <person name="Nybo J."/>
            <person name="Theobald S."/>
            <person name="Brandl J."/>
            <person name="Frisvad J.C."/>
            <person name="Nielsen K.F."/>
            <person name="Lyhne E.K."/>
            <person name="Kogle M.E."/>
            <person name="Kuo A."/>
            <person name="Riley R."/>
            <person name="Clum A."/>
            <person name="Nolan M."/>
            <person name="Lipzen A."/>
            <person name="Salamov A."/>
            <person name="Henrissat B."/>
            <person name="Wiebenga A."/>
            <person name="De vries R.P."/>
            <person name="Grigoriev I.V."/>
            <person name="Mortensen U.H."/>
            <person name="Andersen M.R."/>
            <person name="Baker S.E."/>
        </authorList>
    </citation>
    <scope>NUCLEOTIDE SEQUENCE [LARGE SCALE GENOMIC DNA]</scope>
    <source>
        <strain evidence="15 16">CBS 114.51</strain>
    </source>
</reference>
<dbReference type="PANTHER" id="PTHR24348:SF22">
    <property type="entry name" value="NON-SPECIFIC SERINE_THREONINE PROTEIN KINASE"/>
    <property type="match status" value="1"/>
</dbReference>
<dbReference type="InterPro" id="IPR000719">
    <property type="entry name" value="Prot_kinase_dom"/>
</dbReference>
<dbReference type="Gene3D" id="1.10.510.10">
    <property type="entry name" value="Transferase(Phosphotransferase) domain 1"/>
    <property type="match status" value="1"/>
</dbReference>
<evidence type="ECO:0000256" key="2">
    <source>
        <dbReference type="ARBA" id="ARBA00012513"/>
    </source>
</evidence>
<dbReference type="InterPro" id="IPR008271">
    <property type="entry name" value="Ser/Thr_kinase_AS"/>
</dbReference>
<dbReference type="GO" id="GO:0000045">
    <property type="term" value="P:autophagosome assembly"/>
    <property type="evidence" value="ECO:0007669"/>
    <property type="project" value="TreeGrafter"/>
</dbReference>
<organism evidence="15 16">
    <name type="scientific">Aspergillus japonicus CBS 114.51</name>
    <dbReference type="NCBI Taxonomy" id="1448312"/>
    <lineage>
        <taxon>Eukaryota</taxon>
        <taxon>Fungi</taxon>
        <taxon>Dikarya</taxon>
        <taxon>Ascomycota</taxon>
        <taxon>Pezizomycotina</taxon>
        <taxon>Eurotiomycetes</taxon>
        <taxon>Eurotiomycetidae</taxon>
        <taxon>Eurotiales</taxon>
        <taxon>Aspergillaceae</taxon>
        <taxon>Aspergillus</taxon>
        <taxon>Aspergillus subgen. Circumdati</taxon>
    </lineage>
</organism>
<dbReference type="AlphaFoldDB" id="A0A8T8XGC7"/>
<dbReference type="PROSITE" id="PS00108">
    <property type="entry name" value="PROTEIN_KINASE_ST"/>
    <property type="match status" value="1"/>
</dbReference>
<comment type="subcellular location">
    <subcellularLocation>
        <location evidence="1">Preautophagosomal structure membrane</location>
        <topology evidence="1">Peripheral membrane protein</topology>
    </subcellularLocation>
</comment>
<dbReference type="GO" id="GO:0005829">
    <property type="term" value="C:cytosol"/>
    <property type="evidence" value="ECO:0007669"/>
    <property type="project" value="TreeGrafter"/>
</dbReference>
<dbReference type="GO" id="GO:0005524">
    <property type="term" value="F:ATP binding"/>
    <property type="evidence" value="ECO:0007669"/>
    <property type="project" value="UniProtKB-KW"/>
</dbReference>
<keyword evidence="8 15" id="KW-0418">Kinase</keyword>
<evidence type="ECO:0000256" key="13">
    <source>
        <dbReference type="ARBA" id="ARBA00048679"/>
    </source>
</evidence>
<sequence length="336" mass="38110">MTQITIPISYYKLPVSFGSGFVTHDGSAEPSTWFDSLFWWNRKQQERWVKSKDLGVGAFGHVWLESCSSSDSEPPKLRAVKRVQKVIMFHHNMDYTREIQAMVRFSQPKYASFFVKSLGWFEDPDSVYITMEYFELGDLSKYLSSQPLQEAEAREIIFQLLSGLELLHDNGFVHRDLKPANIFVVQGAPNWHVKIGDFGISKRVKDGTRLRTVIGTPQYLAPEVRDGIYGVMEDEDGDLAYTNSVDMWSVGVISFYILTGSLPFKNSSHVRAFVRGVESSLTSQKFIEALIVVEPARRLSAARALQHAWFETLKQVKSASTDGDESDILPGRFSTK</sequence>
<dbReference type="GO" id="GO:0004674">
    <property type="term" value="F:protein serine/threonine kinase activity"/>
    <property type="evidence" value="ECO:0007669"/>
    <property type="project" value="UniProtKB-KW"/>
</dbReference>
<dbReference type="PANTHER" id="PTHR24348">
    <property type="entry name" value="SERINE/THREONINE-PROTEIN KINASE UNC-51-RELATED"/>
    <property type="match status" value="1"/>
</dbReference>
<keyword evidence="9" id="KW-0067">ATP-binding</keyword>
<evidence type="ECO:0000256" key="5">
    <source>
        <dbReference type="ARBA" id="ARBA00022527"/>
    </source>
</evidence>
<evidence type="ECO:0000313" key="15">
    <source>
        <dbReference type="EMBL" id="RAH87393.1"/>
    </source>
</evidence>
<keyword evidence="10" id="KW-0072">Autophagy</keyword>
<dbReference type="Proteomes" id="UP000249497">
    <property type="component" value="Unassembled WGS sequence"/>
</dbReference>
<dbReference type="RefSeq" id="XP_025533287.1">
    <property type="nucleotide sequence ID" value="XM_025670427.1"/>
</dbReference>
<dbReference type="GO" id="GO:0005776">
    <property type="term" value="C:autophagosome"/>
    <property type="evidence" value="ECO:0007669"/>
    <property type="project" value="TreeGrafter"/>
</dbReference>
<dbReference type="EC" id="2.7.11.1" evidence="2"/>
<comment type="catalytic activity">
    <reaction evidence="13">
        <text>L-seryl-[protein] + ATP = O-phospho-L-seryl-[protein] + ADP + H(+)</text>
        <dbReference type="Rhea" id="RHEA:17989"/>
        <dbReference type="Rhea" id="RHEA-COMP:9863"/>
        <dbReference type="Rhea" id="RHEA-COMP:11604"/>
        <dbReference type="ChEBI" id="CHEBI:15378"/>
        <dbReference type="ChEBI" id="CHEBI:29999"/>
        <dbReference type="ChEBI" id="CHEBI:30616"/>
        <dbReference type="ChEBI" id="CHEBI:83421"/>
        <dbReference type="ChEBI" id="CHEBI:456216"/>
        <dbReference type="EC" id="2.7.11.1"/>
    </reaction>
</comment>
<protein>
    <recommendedName>
        <fullName evidence="3">Serine/threonine-protein kinase ATG1</fullName>
        <ecNumber evidence="2">2.7.11.1</ecNumber>
    </recommendedName>
    <alternativeName>
        <fullName evidence="11">Autophagy-related protein 1</fullName>
    </alternativeName>
    <alternativeName>
        <fullName evidence="4">Serine/threonine-protein kinase atg1</fullName>
    </alternativeName>
</protein>
<evidence type="ECO:0000256" key="6">
    <source>
        <dbReference type="ARBA" id="ARBA00022679"/>
    </source>
</evidence>